<evidence type="ECO:0000313" key="2">
    <source>
        <dbReference type="EMBL" id="PCI94407.1"/>
    </source>
</evidence>
<dbReference type="AlphaFoldDB" id="A0A2A4YJ81"/>
<evidence type="ECO:0000259" key="1">
    <source>
        <dbReference type="PROSITE" id="PS50206"/>
    </source>
</evidence>
<dbReference type="InterPro" id="IPR036873">
    <property type="entry name" value="Rhodanese-like_dom_sf"/>
</dbReference>
<dbReference type="InterPro" id="IPR001763">
    <property type="entry name" value="Rhodanese-like_dom"/>
</dbReference>
<dbReference type="InterPro" id="IPR050229">
    <property type="entry name" value="GlpE_sulfurtransferase"/>
</dbReference>
<gene>
    <name evidence="2" type="ORF">COB11_03895</name>
</gene>
<comment type="caution">
    <text evidence="2">The sequence shown here is derived from an EMBL/GenBank/DDBJ whole genome shotgun (WGS) entry which is preliminary data.</text>
</comment>
<reference evidence="3" key="1">
    <citation type="submission" date="2017-08" db="EMBL/GenBank/DDBJ databases">
        <title>A dynamic microbial community with high functional redundancy inhabits the cold, oxic subseafloor aquifer.</title>
        <authorList>
            <person name="Tully B.J."/>
            <person name="Wheat C.G."/>
            <person name="Glazer B.T."/>
            <person name="Huber J.A."/>
        </authorList>
    </citation>
    <scope>NUCLEOTIDE SEQUENCE [LARGE SCALE GENOMIC DNA]</scope>
</reference>
<dbReference type="PANTHER" id="PTHR43031:SF1">
    <property type="entry name" value="PYRIDINE NUCLEOTIDE-DISULPHIDE OXIDOREDUCTASE"/>
    <property type="match status" value="1"/>
</dbReference>
<sequence length="105" mass="11884">MEEVHPKELKEFLLSKKLIVIDVRKEKDFKKGSLKGAISMPFDTFDVEKLKDLQEKNRDTPIYLLCYKGICSLDLAKDLEDKGFSNLASVKGGMGGCIEEGMEMH</sequence>
<dbReference type="Pfam" id="PF00581">
    <property type="entry name" value="Rhodanese"/>
    <property type="match status" value="1"/>
</dbReference>
<proteinExistence type="predicted"/>
<organism evidence="2 3">
    <name type="scientific">Aerophobetes bacterium</name>
    <dbReference type="NCBI Taxonomy" id="2030807"/>
    <lineage>
        <taxon>Bacteria</taxon>
        <taxon>Candidatus Aerophobota</taxon>
    </lineage>
</organism>
<name>A0A2A4YJ81_UNCAE</name>
<dbReference type="PANTHER" id="PTHR43031">
    <property type="entry name" value="FAD-DEPENDENT OXIDOREDUCTASE"/>
    <property type="match status" value="1"/>
</dbReference>
<dbReference type="SUPFAM" id="SSF52821">
    <property type="entry name" value="Rhodanese/Cell cycle control phosphatase"/>
    <property type="match status" value="1"/>
</dbReference>
<protein>
    <recommendedName>
        <fullName evidence="1">Rhodanese domain-containing protein</fullName>
    </recommendedName>
</protein>
<dbReference type="CDD" id="cd00158">
    <property type="entry name" value="RHOD"/>
    <property type="match status" value="1"/>
</dbReference>
<dbReference type="Proteomes" id="UP000217838">
    <property type="component" value="Unassembled WGS sequence"/>
</dbReference>
<feature type="domain" description="Rhodanese" evidence="1">
    <location>
        <begin position="14"/>
        <end position="99"/>
    </location>
</feature>
<dbReference type="EMBL" id="NVUU01000039">
    <property type="protein sequence ID" value="PCI94407.1"/>
    <property type="molecule type" value="Genomic_DNA"/>
</dbReference>
<evidence type="ECO:0000313" key="3">
    <source>
        <dbReference type="Proteomes" id="UP000217838"/>
    </source>
</evidence>
<dbReference type="PROSITE" id="PS50206">
    <property type="entry name" value="RHODANESE_3"/>
    <property type="match status" value="1"/>
</dbReference>
<dbReference type="Gene3D" id="3.40.250.10">
    <property type="entry name" value="Rhodanese-like domain"/>
    <property type="match status" value="1"/>
</dbReference>
<dbReference type="SMART" id="SM00450">
    <property type="entry name" value="RHOD"/>
    <property type="match status" value="1"/>
</dbReference>
<accession>A0A2A4YJ81</accession>